<dbReference type="InterPro" id="IPR000182">
    <property type="entry name" value="GNAT_dom"/>
</dbReference>
<dbReference type="PANTHER" id="PTHR21152:SF40">
    <property type="entry name" value="ALANINE--GLYOXYLATE AMINOTRANSFERASE"/>
    <property type="match status" value="1"/>
</dbReference>
<feature type="domain" description="N-acetyltransferase" evidence="3">
    <location>
        <begin position="6"/>
        <end position="169"/>
    </location>
</feature>
<dbReference type="InterPro" id="IPR015422">
    <property type="entry name" value="PyrdxlP-dep_Trfase_small"/>
</dbReference>
<dbReference type="Pfam" id="PF21926">
    <property type="entry name" value="FeeM"/>
    <property type="match status" value="1"/>
</dbReference>
<keyword evidence="2" id="KW-0663">Pyridoxal phosphate</keyword>
<evidence type="ECO:0000313" key="4">
    <source>
        <dbReference type="EMBL" id="GFO64294.1"/>
    </source>
</evidence>
<evidence type="ECO:0000313" key="7">
    <source>
        <dbReference type="Proteomes" id="UP000831485"/>
    </source>
</evidence>
<dbReference type="RefSeq" id="WP_183347221.1">
    <property type="nucleotide sequence ID" value="NZ_BLXY01000003.1"/>
</dbReference>
<dbReference type="Proteomes" id="UP000568888">
    <property type="component" value="Unassembled WGS sequence"/>
</dbReference>
<dbReference type="InterPro" id="IPR016181">
    <property type="entry name" value="Acyl_CoA_acyltransferase"/>
</dbReference>
<dbReference type="EMBL" id="BLXY01000003">
    <property type="protein sequence ID" value="GFO64294.1"/>
    <property type="molecule type" value="Genomic_DNA"/>
</dbReference>
<dbReference type="PROSITE" id="PS51186">
    <property type="entry name" value="GNAT"/>
    <property type="match status" value="1"/>
</dbReference>
<dbReference type="EMBL" id="CP096574">
    <property type="protein sequence ID" value="UPU34312.1"/>
    <property type="molecule type" value="Genomic_DNA"/>
</dbReference>
<reference evidence="6" key="1">
    <citation type="submission" date="2020-06" db="EMBL/GenBank/DDBJ databases">
        <title>Draft genomic sequecing of Geomonas sp. Red736.</title>
        <authorList>
            <person name="Itoh H."/>
            <person name="Xu Z.X."/>
            <person name="Ushijima N."/>
            <person name="Masuda Y."/>
            <person name="Shiratori Y."/>
            <person name="Senoo K."/>
        </authorList>
    </citation>
    <scope>NUCLEOTIDE SEQUENCE [LARGE SCALE GENOMIC DNA]</scope>
    <source>
        <strain evidence="6">Red736</strain>
    </source>
</reference>
<dbReference type="InterPro" id="IPR054597">
    <property type="entry name" value="FeeM_cat"/>
</dbReference>
<dbReference type="GO" id="GO:0008453">
    <property type="term" value="F:alanine-glyoxylate transaminase activity"/>
    <property type="evidence" value="ECO:0007669"/>
    <property type="project" value="TreeGrafter"/>
</dbReference>
<evidence type="ECO:0000256" key="2">
    <source>
        <dbReference type="ARBA" id="ARBA00022898"/>
    </source>
</evidence>
<dbReference type="GO" id="GO:0019265">
    <property type="term" value="P:glycine biosynthetic process, by transamination of glyoxylate"/>
    <property type="evidence" value="ECO:0007669"/>
    <property type="project" value="TreeGrafter"/>
</dbReference>
<proteinExistence type="predicted"/>
<dbReference type="Gene3D" id="3.40.630.30">
    <property type="match status" value="1"/>
</dbReference>
<dbReference type="InterPro" id="IPR015421">
    <property type="entry name" value="PyrdxlP-dep_Trfase_major"/>
</dbReference>
<protein>
    <submittedName>
        <fullName evidence="4">Aminotransferase V</fullName>
    </submittedName>
    <submittedName>
        <fullName evidence="5">Aminotransferase class V-fold PLP-dependent enzyme</fullName>
    </submittedName>
</protein>
<dbReference type="SUPFAM" id="SSF53383">
    <property type="entry name" value="PLP-dependent transferases"/>
    <property type="match status" value="1"/>
</dbReference>
<sequence length="554" mass="61189">MPPFKPTFKIASTPAEFDQIHRLNYRTFVEEIPQHPANHKKMLVDKFHEDNTYCICLDGERLIGMIAIRGKRPFSLDSKVPDLDRWIPPAAQVCEMRLLAVLPEYRGTAVFAGLIHFAASECIRRGFTMGLASGTLRQTRLYRRMGFVPFGDPVGSAAARFQPMSLTLHTAVSLMDRLRMDVPELPAASMANFLPGPVKVSPAVQAAFAAPPLSHRSSEFLDLMAETRSLLCRLTAARHVQCYLGSGTLGNDVVAAHLKVEAGMGVVLSNGEFGDRLFDHAQRMGLEFKAYSVPWGETYDIAAIEDLLVQSQATWLWTTHCETSSGILNDVERLSEMCRRRGVALCLDCTSSLGTVPVDLSRVFLASSVSGKGLASVPGLALVFYNDERKPDHRIPRYLDLGYYGDKQGVPFTHSSNLLKALNQALRELEPPRRFREVRRCQEILRKGCSDMGLEVTAKERVSSPAVLSIRIPAPHSSLLFGEALERKGFILNYRSEYLVRGNIVQPCLMGQVTETECRALIQAIASLIAVSRPVGTHVKAAHALPRSAVPPPP</sequence>
<dbReference type="SUPFAM" id="SSF55729">
    <property type="entry name" value="Acyl-CoA N-acyltransferases (Nat)"/>
    <property type="match status" value="1"/>
</dbReference>
<evidence type="ECO:0000259" key="3">
    <source>
        <dbReference type="PROSITE" id="PS51186"/>
    </source>
</evidence>
<dbReference type="Gene3D" id="3.40.640.10">
    <property type="entry name" value="Type I PLP-dependent aspartate aminotransferase-like (Major domain)"/>
    <property type="match status" value="1"/>
</dbReference>
<keyword evidence="7" id="KW-1185">Reference proteome</keyword>
<evidence type="ECO:0000313" key="5">
    <source>
        <dbReference type="EMBL" id="UPU34312.1"/>
    </source>
</evidence>
<dbReference type="AlphaFoldDB" id="A0A6V8MWU1"/>
<dbReference type="GO" id="GO:0004760">
    <property type="term" value="F:L-serine-pyruvate transaminase activity"/>
    <property type="evidence" value="ECO:0007669"/>
    <property type="project" value="TreeGrafter"/>
</dbReference>
<accession>A0A6V8MWU1</accession>
<keyword evidence="4" id="KW-0032">Aminotransferase</keyword>
<keyword evidence="4" id="KW-0808">Transferase</keyword>
<dbReference type="Pfam" id="PF00266">
    <property type="entry name" value="Aminotran_5"/>
    <property type="match status" value="1"/>
</dbReference>
<name>A0A6V8MWU1_9BACT</name>
<reference evidence="4" key="2">
    <citation type="journal article" date="2021" name="Int. J. Syst. Evol. Microbiol.">
        <title>Geomonas silvestris sp. nov., Geomonas paludis sp. nov. and Geomonas limicola sp. nov., isolated from terrestrial environments, and emended description of the genus Geomonas.</title>
        <authorList>
            <person name="Itoh H."/>
            <person name="Xu Z."/>
            <person name="Masuda Y."/>
            <person name="Ushijima N."/>
            <person name="Hayakawa C."/>
            <person name="Shiratori Y."/>
            <person name="Senoo K."/>
        </authorList>
    </citation>
    <scope>NUCLEOTIDE SEQUENCE</scope>
    <source>
        <strain evidence="4">Red736</strain>
    </source>
</reference>
<organism evidence="4 6">
    <name type="scientific">Geomonas paludis</name>
    <dbReference type="NCBI Taxonomy" id="2740185"/>
    <lineage>
        <taxon>Bacteria</taxon>
        <taxon>Pseudomonadati</taxon>
        <taxon>Thermodesulfobacteriota</taxon>
        <taxon>Desulfuromonadia</taxon>
        <taxon>Geobacterales</taxon>
        <taxon>Geobacteraceae</taxon>
        <taxon>Geomonas</taxon>
    </lineage>
</organism>
<comment type="cofactor">
    <cofactor evidence="1">
        <name>pyridoxal 5'-phosphate</name>
        <dbReference type="ChEBI" id="CHEBI:597326"/>
    </cofactor>
</comment>
<evidence type="ECO:0000313" key="6">
    <source>
        <dbReference type="Proteomes" id="UP000568888"/>
    </source>
</evidence>
<gene>
    <name evidence="4" type="ORF">GMPD_22130</name>
    <name evidence="5" type="ORF">M1B72_12715</name>
</gene>
<evidence type="ECO:0000256" key="1">
    <source>
        <dbReference type="ARBA" id="ARBA00001933"/>
    </source>
</evidence>
<dbReference type="Gene3D" id="3.90.1150.10">
    <property type="entry name" value="Aspartate Aminotransferase, domain 1"/>
    <property type="match status" value="1"/>
</dbReference>
<dbReference type="PANTHER" id="PTHR21152">
    <property type="entry name" value="AMINOTRANSFERASE CLASS V"/>
    <property type="match status" value="1"/>
</dbReference>
<dbReference type="InterPro" id="IPR015424">
    <property type="entry name" value="PyrdxlP-dep_Trfase"/>
</dbReference>
<dbReference type="GO" id="GO:0016747">
    <property type="term" value="F:acyltransferase activity, transferring groups other than amino-acyl groups"/>
    <property type="evidence" value="ECO:0007669"/>
    <property type="project" value="InterPro"/>
</dbReference>
<dbReference type="Proteomes" id="UP000831485">
    <property type="component" value="Chromosome"/>
</dbReference>
<reference evidence="5" key="3">
    <citation type="submission" date="2022-04" db="EMBL/GenBank/DDBJ databases">
        <authorList>
            <person name="Liu G."/>
        </authorList>
    </citation>
    <scope>NUCLEOTIDE SEQUENCE</scope>
    <source>
        <strain evidence="5">RG22</strain>
    </source>
</reference>
<dbReference type="InterPro" id="IPR000192">
    <property type="entry name" value="Aminotrans_V_dom"/>
</dbReference>